<keyword evidence="6" id="KW-0106">Calcium</keyword>
<dbReference type="InterPro" id="IPR029006">
    <property type="entry name" value="ADF-H/Gelsolin-like_dom_sf"/>
</dbReference>
<dbReference type="InterPro" id="IPR036886">
    <property type="entry name" value="Villin_headpiece_dom_sf"/>
</dbReference>
<evidence type="ECO:0000256" key="3">
    <source>
        <dbReference type="ARBA" id="ARBA00022467"/>
    </source>
</evidence>
<dbReference type="CDD" id="cd11293">
    <property type="entry name" value="gelsolin_S4_like"/>
    <property type="match status" value="1"/>
</dbReference>
<evidence type="ECO:0000256" key="1">
    <source>
        <dbReference type="ARBA" id="ARBA00004245"/>
    </source>
</evidence>
<dbReference type="CDD" id="cd11289">
    <property type="entry name" value="gelsolin_S2_like"/>
    <property type="match status" value="1"/>
</dbReference>
<organism evidence="12 13">
    <name type="scientific">Adiantum capillus-veneris</name>
    <name type="common">Maidenhair fern</name>
    <dbReference type="NCBI Taxonomy" id="13818"/>
    <lineage>
        <taxon>Eukaryota</taxon>
        <taxon>Viridiplantae</taxon>
        <taxon>Streptophyta</taxon>
        <taxon>Embryophyta</taxon>
        <taxon>Tracheophyta</taxon>
        <taxon>Polypodiopsida</taxon>
        <taxon>Polypodiidae</taxon>
        <taxon>Polypodiales</taxon>
        <taxon>Pteridineae</taxon>
        <taxon>Pteridaceae</taxon>
        <taxon>Vittarioideae</taxon>
        <taxon>Adiantum</taxon>
    </lineage>
</organism>
<dbReference type="Proteomes" id="UP000886520">
    <property type="component" value="Chromosome 9"/>
</dbReference>
<comment type="caution">
    <text evidence="12">The sequence shown here is derived from an EMBL/GenBank/DDBJ whole genome shotgun (WGS) entry which is preliminary data.</text>
</comment>
<name>A0A9D4ZHP3_ADICA</name>
<proteinExistence type="inferred from homology"/>
<dbReference type="InterPro" id="IPR007123">
    <property type="entry name" value="Gelsolin-like_dom"/>
</dbReference>
<dbReference type="CDD" id="cd11290">
    <property type="entry name" value="gelsolin_S1_like"/>
    <property type="match status" value="1"/>
</dbReference>
<evidence type="ECO:0000256" key="4">
    <source>
        <dbReference type="ARBA" id="ARBA00022490"/>
    </source>
</evidence>
<evidence type="ECO:0000256" key="8">
    <source>
        <dbReference type="ARBA" id="ARBA00023212"/>
    </source>
</evidence>
<sequence>MAVSMKNVDPAFQGVGQKVGMDIWRIEDFLPVPVPKSEYGKFYSGDSYIILKTTALKNGAYHYDVHFWLGKATSQDEAGTAAIKTVELDAALGGRAVQYREVQGHETDKFLSYFKPCIIPLEGGVASGFKKVEAEKFEPRLYVCKGRRVVRVKEVPYSRSSLNHDDVFILDTEFKIYQFNGSTSNIQERAKSLEVVQYIKDTYHDGKCDVAVIDDGKLVAEADTGEFWSLFGGFAPIGKRAASEDDAISEVSTGKLYIVEEGTLNPVNESPLSRGMLESNKCYILDCGAEVFVWMGRITSLEERKAASASAEEFLSSQKRPKHTLITRVIQGFETLPFRSNFDSWPVAGGATVSEDGRGKVAAMLKQQGVNVKGLLKGAPSKEEVPPLFDTHGKLEMWRINGTAKTAVASHDVGKFFSGDCYLVLYTYPGDRKDEYFLCHWIGKQSTEEEQAAAARISTQMANSLKGRPAQGHVVEGKEPPEFIGLFQNFYLFKGGLSSGFKKKVEDQGLDDDTYKDEGIALFRVQGTGPHNSKAIQVDLNAASLNSSYCYILQNNALLFIWNGVSSTPEEHQLAVKMAEFLKPGTTPKILKEGSESANFWNPLGGKETHPNFRESKETGKDPRLFACSLVKGKLQVTEVFNFAQDDLLSEDVMILDTFTEIFAWVGQNTDSKEKQQVFDIAQKYIERTAAQEGLPENIPVYKVTEGNEPFFFTKYFESWDPVKAAVQGDSFQKRLNVLLGRPAQTPEAPKRRTASVEGIDTGFLTKMSPSATRTQPVESSGATQRAAAMAALSSTLNTASLGDPSRPAIKPIRVKLPSADILDTPPPKKEAKGGSPEVSFPSEPEDNVEVPNSSVVSDDVQSVQESQNGDNVEQSSEYISYERLKARSENPAPNVDPKRRESYLSPEDFIKVFGMESKQFYSLPKWKQDMQKRALDLF</sequence>
<feature type="compositionally biased region" description="Low complexity" evidence="9">
    <location>
        <begin position="850"/>
        <end position="869"/>
    </location>
</feature>
<keyword evidence="3" id="KW-0117">Actin capping</keyword>
<keyword evidence="13" id="KW-1185">Reference proteome</keyword>
<dbReference type="PROSITE" id="PS51089">
    <property type="entry name" value="HP"/>
    <property type="match status" value="1"/>
</dbReference>
<dbReference type="SUPFAM" id="SSF47050">
    <property type="entry name" value="VHP, Villin headpiece domain"/>
    <property type="match status" value="1"/>
</dbReference>
<feature type="compositionally biased region" description="Polar residues" evidence="9">
    <location>
        <begin position="870"/>
        <end position="879"/>
    </location>
</feature>
<dbReference type="PRINTS" id="PR00597">
    <property type="entry name" value="GELSOLIN"/>
</dbReference>
<dbReference type="CDD" id="cd11288">
    <property type="entry name" value="gelsolin_S5_like"/>
    <property type="match status" value="1"/>
</dbReference>
<dbReference type="FunFam" id="3.40.20.10:FF:000002">
    <property type="entry name" value="Gelsolin"/>
    <property type="match status" value="1"/>
</dbReference>
<keyword evidence="8" id="KW-0206">Cytoskeleton</keyword>
<evidence type="ECO:0000313" key="12">
    <source>
        <dbReference type="EMBL" id="KAI5075849.1"/>
    </source>
</evidence>
<reference evidence="12" key="1">
    <citation type="submission" date="2021-01" db="EMBL/GenBank/DDBJ databases">
        <title>Adiantum capillus-veneris genome.</title>
        <authorList>
            <person name="Fang Y."/>
            <person name="Liao Q."/>
        </authorList>
    </citation>
    <scope>NUCLEOTIDE SEQUENCE</scope>
    <source>
        <strain evidence="12">H3</strain>
        <tissue evidence="12">Leaf</tissue>
    </source>
</reference>
<dbReference type="PANTHER" id="PTHR11977:SF51">
    <property type="entry name" value="PROTEIN FLIGHTLESS-1 HOMOLOG"/>
    <property type="match status" value="1"/>
</dbReference>
<evidence type="ECO:0000313" key="13">
    <source>
        <dbReference type="Proteomes" id="UP000886520"/>
    </source>
</evidence>
<dbReference type="SMART" id="SM00153">
    <property type="entry name" value="VHP"/>
    <property type="match status" value="1"/>
</dbReference>
<dbReference type="EMBL" id="JABFUD020000009">
    <property type="protein sequence ID" value="KAI5075849.1"/>
    <property type="molecule type" value="Genomic_DNA"/>
</dbReference>
<dbReference type="InterPro" id="IPR003128">
    <property type="entry name" value="Villin_headpiece"/>
</dbReference>
<dbReference type="GO" id="GO:0051693">
    <property type="term" value="P:actin filament capping"/>
    <property type="evidence" value="ECO:0007669"/>
    <property type="project" value="UniProtKB-KW"/>
</dbReference>
<evidence type="ECO:0000256" key="9">
    <source>
        <dbReference type="SAM" id="MobiDB-lite"/>
    </source>
</evidence>
<evidence type="ECO:0000256" key="6">
    <source>
        <dbReference type="ARBA" id="ARBA00022837"/>
    </source>
</evidence>
<keyword evidence="4" id="KW-0963">Cytoplasm</keyword>
<dbReference type="Pfam" id="PF02209">
    <property type="entry name" value="VHP"/>
    <property type="match status" value="1"/>
</dbReference>
<gene>
    <name evidence="11" type="ORF">GOP47_0009428</name>
    <name evidence="12" type="ORF">GOP47_0009925</name>
</gene>
<dbReference type="GO" id="GO:0005856">
    <property type="term" value="C:cytoskeleton"/>
    <property type="evidence" value="ECO:0007669"/>
    <property type="project" value="UniProtKB-SubCell"/>
</dbReference>
<dbReference type="FunFam" id="3.40.20.10:FF:000028">
    <property type="entry name" value="Villin-like 1"/>
    <property type="match status" value="1"/>
</dbReference>
<dbReference type="PANTHER" id="PTHR11977">
    <property type="entry name" value="VILLIN"/>
    <property type="match status" value="1"/>
</dbReference>
<feature type="region of interest" description="Disordered" evidence="9">
    <location>
        <begin position="816"/>
        <end position="902"/>
    </location>
</feature>
<evidence type="ECO:0000259" key="10">
    <source>
        <dbReference type="PROSITE" id="PS51089"/>
    </source>
</evidence>
<feature type="domain" description="HP" evidence="10">
    <location>
        <begin position="874"/>
        <end position="939"/>
    </location>
</feature>
<keyword evidence="7" id="KW-0009">Actin-binding</keyword>
<dbReference type="GO" id="GO:0051015">
    <property type="term" value="F:actin filament binding"/>
    <property type="evidence" value="ECO:0007669"/>
    <property type="project" value="InterPro"/>
</dbReference>
<dbReference type="CDD" id="cd11292">
    <property type="entry name" value="gelsolin_S3_like"/>
    <property type="match status" value="1"/>
</dbReference>
<dbReference type="CDD" id="cd11291">
    <property type="entry name" value="gelsolin_S6_like"/>
    <property type="match status" value="1"/>
</dbReference>
<dbReference type="FunFam" id="3.40.20.10:FF:000039">
    <property type="entry name" value="Villin-4"/>
    <property type="match status" value="1"/>
</dbReference>
<dbReference type="GO" id="GO:0007015">
    <property type="term" value="P:actin filament organization"/>
    <property type="evidence" value="ECO:0007669"/>
    <property type="project" value="UniProtKB-ARBA"/>
</dbReference>
<evidence type="ECO:0000313" key="11">
    <source>
        <dbReference type="EMBL" id="KAI5075352.1"/>
    </source>
</evidence>
<dbReference type="SUPFAM" id="SSF55753">
    <property type="entry name" value="Actin depolymerizing proteins"/>
    <property type="match status" value="6"/>
</dbReference>
<dbReference type="FunFam" id="3.40.20.10:FF:000001">
    <property type="entry name" value="Gelsolin"/>
    <property type="match status" value="1"/>
</dbReference>
<dbReference type="Gene3D" id="3.40.20.10">
    <property type="entry name" value="Severin"/>
    <property type="match status" value="6"/>
</dbReference>
<dbReference type="SMART" id="SM00262">
    <property type="entry name" value="GEL"/>
    <property type="match status" value="6"/>
</dbReference>
<comment type="subcellular location">
    <subcellularLocation>
        <location evidence="1">Cytoplasm</location>
        <location evidence="1">Cytoskeleton</location>
    </subcellularLocation>
</comment>
<dbReference type="OrthoDB" id="6375767at2759"/>
<dbReference type="EMBL" id="JABFUD020000009">
    <property type="protein sequence ID" value="KAI5075352.1"/>
    <property type="molecule type" value="Genomic_DNA"/>
</dbReference>
<evidence type="ECO:0000256" key="2">
    <source>
        <dbReference type="ARBA" id="ARBA00008418"/>
    </source>
</evidence>
<evidence type="ECO:0000256" key="5">
    <source>
        <dbReference type="ARBA" id="ARBA00022737"/>
    </source>
</evidence>
<dbReference type="AlphaFoldDB" id="A0A9D4ZHP3"/>
<comment type="similarity">
    <text evidence="2">Belongs to the villin/gelsolin family.</text>
</comment>
<accession>A0A9D4ZHP3</accession>
<evidence type="ECO:0000256" key="7">
    <source>
        <dbReference type="ARBA" id="ARBA00023203"/>
    </source>
</evidence>
<dbReference type="Pfam" id="PF00626">
    <property type="entry name" value="Gelsolin"/>
    <property type="match status" value="6"/>
</dbReference>
<dbReference type="Gene3D" id="1.10.950.10">
    <property type="entry name" value="Villin headpiece domain"/>
    <property type="match status" value="1"/>
</dbReference>
<protein>
    <recommendedName>
        <fullName evidence="10">HP domain-containing protein</fullName>
    </recommendedName>
</protein>
<keyword evidence="5" id="KW-0677">Repeat</keyword>
<dbReference type="InterPro" id="IPR007122">
    <property type="entry name" value="Villin/Gelsolin"/>
</dbReference>